<evidence type="ECO:0000256" key="10">
    <source>
        <dbReference type="ARBA" id="ARBA00040751"/>
    </source>
</evidence>
<keyword evidence="6" id="KW-0249">Electron transport</keyword>
<dbReference type="InterPro" id="IPR050361">
    <property type="entry name" value="MPP/UQCRC_Complex"/>
</dbReference>
<dbReference type="GO" id="GO:0005743">
    <property type="term" value="C:mitochondrial inner membrane"/>
    <property type="evidence" value="ECO:0007669"/>
    <property type="project" value="UniProtKB-SubCell"/>
</dbReference>
<dbReference type="Proteomes" id="UP000664534">
    <property type="component" value="Unassembled WGS sequence"/>
</dbReference>
<dbReference type="GO" id="GO:0046872">
    <property type="term" value="F:metal ion binding"/>
    <property type="evidence" value="ECO:0007669"/>
    <property type="project" value="InterPro"/>
</dbReference>
<evidence type="ECO:0000256" key="2">
    <source>
        <dbReference type="ARBA" id="ARBA00022448"/>
    </source>
</evidence>
<dbReference type="PANTHER" id="PTHR11851">
    <property type="entry name" value="METALLOPROTEASE"/>
    <property type="match status" value="1"/>
</dbReference>
<name>A0A8H3FMX5_9LECA</name>
<dbReference type="InterPro" id="IPR011765">
    <property type="entry name" value="Pept_M16_N"/>
</dbReference>
<evidence type="ECO:0000256" key="7">
    <source>
        <dbReference type="ARBA" id="ARBA00023128"/>
    </source>
</evidence>
<accession>A0A8H3FMX5</accession>
<dbReference type="EMBL" id="CAJPDT010000051">
    <property type="protein sequence ID" value="CAF9928961.1"/>
    <property type="molecule type" value="Genomic_DNA"/>
</dbReference>
<comment type="caution">
    <text evidence="14">The sequence shown here is derived from an EMBL/GenBank/DDBJ whole genome shotgun (WGS) entry which is preliminary data.</text>
</comment>
<dbReference type="Pfam" id="PF00675">
    <property type="entry name" value="Peptidase_M16"/>
    <property type="match status" value="1"/>
</dbReference>
<evidence type="ECO:0000256" key="3">
    <source>
        <dbReference type="ARBA" id="ARBA00022660"/>
    </source>
</evidence>
<evidence type="ECO:0000256" key="9">
    <source>
        <dbReference type="ARBA" id="ARBA00038146"/>
    </source>
</evidence>
<evidence type="ECO:0000313" key="14">
    <source>
        <dbReference type="EMBL" id="CAF9928961.1"/>
    </source>
</evidence>
<keyword evidence="7" id="KW-0496">Mitochondrion</keyword>
<dbReference type="InterPro" id="IPR007863">
    <property type="entry name" value="Peptidase_M16_C"/>
</dbReference>
<sequence>MIPRAALARNGQRAHQWQTRSNYRRCLATAASGSFSYETGDAGGVKFASRDLPGPTTHLAVVAKAGTRYQPLPGFSEGLEKFSFKVRILELTAWFAGPQNTWKRSALRITRETELLGGEYSSYHSRENLVIGAKFLRDDLPYFAELIGEVISQTKYTAHELHEEVEPNMDLSRKELLGNPIEFAMNSAHGVAFHRGLGTSLHPSSSTPMTKYLNENRLRQYSRIAYAKSNFAVVANGADHQELSKWINEFFTELDQSPPQDFPSTGTEPTKYYGGEERIAHDSGNTMVIAFPGSGSATGSSYRPESQVLAALLGGQSNIKWTPGFSLLSKATAAYPQAHITTAHHTYSDAGLLTISMYGNADQIRQASQEVVKAIKSVAAGNVSKEEMKKAVATAKFKALESGQNMNTGIELTGAGLVQGGQAFQIDELGKSIDTVTEDQVKKVGFVPGSDLRLADRDCSSKVAKSLLDGRATVSSVGDLYILPFAEEIGLNV</sequence>
<feature type="domain" description="Peptidase M16 C-terminal" evidence="13">
    <location>
        <begin position="213"/>
        <end position="393"/>
    </location>
</feature>
<protein>
    <recommendedName>
        <fullName evidence="10">Cytochrome b-c1 complex subunit 2, mitochondrial</fullName>
    </recommendedName>
    <alternativeName>
        <fullName evidence="11">Core protein II</fullName>
    </alternativeName>
</protein>
<evidence type="ECO:0000256" key="8">
    <source>
        <dbReference type="ARBA" id="ARBA00023136"/>
    </source>
</evidence>
<keyword evidence="3" id="KW-0679">Respiratory chain</keyword>
<evidence type="ECO:0000313" key="15">
    <source>
        <dbReference type="Proteomes" id="UP000664534"/>
    </source>
</evidence>
<dbReference type="OrthoDB" id="6369905at2759"/>
<organism evidence="14 15">
    <name type="scientific">Imshaugia aleurites</name>
    <dbReference type="NCBI Taxonomy" id="172621"/>
    <lineage>
        <taxon>Eukaryota</taxon>
        <taxon>Fungi</taxon>
        <taxon>Dikarya</taxon>
        <taxon>Ascomycota</taxon>
        <taxon>Pezizomycotina</taxon>
        <taxon>Lecanoromycetes</taxon>
        <taxon>OSLEUM clade</taxon>
        <taxon>Lecanoromycetidae</taxon>
        <taxon>Lecanorales</taxon>
        <taxon>Lecanorineae</taxon>
        <taxon>Parmeliaceae</taxon>
        <taxon>Imshaugia</taxon>
    </lineage>
</organism>
<evidence type="ECO:0000256" key="1">
    <source>
        <dbReference type="ARBA" id="ARBA00004443"/>
    </source>
</evidence>
<proteinExistence type="inferred from homology"/>
<keyword evidence="2" id="KW-0813">Transport</keyword>
<dbReference type="PANTHER" id="PTHR11851:SF209">
    <property type="entry name" value="CYTOCHROME B-C1 COMPLEX SUBUNIT 2, MITOCHONDRIAL"/>
    <property type="match status" value="1"/>
</dbReference>
<evidence type="ECO:0000256" key="5">
    <source>
        <dbReference type="ARBA" id="ARBA00022946"/>
    </source>
</evidence>
<keyword evidence="5" id="KW-0809">Transit peptide</keyword>
<keyword evidence="4" id="KW-0999">Mitochondrion inner membrane</keyword>
<dbReference type="SUPFAM" id="SSF63411">
    <property type="entry name" value="LuxS/MPP-like metallohydrolase"/>
    <property type="match status" value="2"/>
</dbReference>
<evidence type="ECO:0000259" key="12">
    <source>
        <dbReference type="Pfam" id="PF00675"/>
    </source>
</evidence>
<comment type="subcellular location">
    <subcellularLocation>
        <location evidence="1">Mitochondrion inner membrane</location>
        <topology evidence="1">Peripheral membrane protein</topology>
        <orientation evidence="1">Matrix side</orientation>
    </subcellularLocation>
</comment>
<dbReference type="Gene3D" id="3.30.830.10">
    <property type="entry name" value="Metalloenzyme, LuxS/M16 peptidase-like"/>
    <property type="match status" value="2"/>
</dbReference>
<evidence type="ECO:0000256" key="11">
    <source>
        <dbReference type="ARBA" id="ARBA00041372"/>
    </source>
</evidence>
<gene>
    <name evidence="14" type="primary">QCR2</name>
    <name evidence="14" type="ORF">IMSHALPRED_007798</name>
</gene>
<dbReference type="Pfam" id="PF05193">
    <property type="entry name" value="Peptidase_M16_C"/>
    <property type="match status" value="1"/>
</dbReference>
<dbReference type="InterPro" id="IPR011249">
    <property type="entry name" value="Metalloenz_LuxS/M16"/>
</dbReference>
<reference evidence="14" key="1">
    <citation type="submission" date="2021-03" db="EMBL/GenBank/DDBJ databases">
        <authorList>
            <person name="Tagirdzhanova G."/>
        </authorList>
    </citation>
    <scope>NUCLEOTIDE SEQUENCE</scope>
</reference>
<dbReference type="AlphaFoldDB" id="A0A8H3FMX5"/>
<evidence type="ECO:0000256" key="4">
    <source>
        <dbReference type="ARBA" id="ARBA00022792"/>
    </source>
</evidence>
<evidence type="ECO:0000259" key="13">
    <source>
        <dbReference type="Pfam" id="PF05193"/>
    </source>
</evidence>
<keyword evidence="15" id="KW-1185">Reference proteome</keyword>
<keyword evidence="8" id="KW-0472">Membrane</keyword>
<evidence type="ECO:0000256" key="6">
    <source>
        <dbReference type="ARBA" id="ARBA00022982"/>
    </source>
</evidence>
<comment type="similarity">
    <text evidence="9">Belongs to the peptidase M16 family. UQCRC2/QCR2 subfamily.</text>
</comment>
<feature type="domain" description="Peptidase M16 N-terminal" evidence="12">
    <location>
        <begin position="99"/>
        <end position="173"/>
    </location>
</feature>